<feature type="transmembrane region" description="Helical" evidence="1">
    <location>
        <begin position="116"/>
        <end position="133"/>
    </location>
</feature>
<keyword evidence="1" id="KW-0812">Transmembrane</keyword>
<keyword evidence="1" id="KW-1133">Transmembrane helix</keyword>
<evidence type="ECO:0000256" key="1">
    <source>
        <dbReference type="SAM" id="Phobius"/>
    </source>
</evidence>
<keyword evidence="1" id="KW-0472">Membrane</keyword>
<dbReference type="EMBL" id="LR593886">
    <property type="protein sequence ID" value="VTR99816.1"/>
    <property type="molecule type" value="Genomic_DNA"/>
</dbReference>
<gene>
    <name evidence="3" type="ORF">SOIL9_83910</name>
</gene>
<evidence type="ECO:0000313" key="3">
    <source>
        <dbReference type="EMBL" id="VTR99816.1"/>
    </source>
</evidence>
<sequence>MKSVRGVYAWALVGVAAFIVYGSLVPFHFGPRTNSFGRVLADGVKITSRSDAIANVMLGMPLGFVLLGLVAADCHWSRRKVAVCGALLLPVCLLFSSAVEFTQLYTIERTCSVSDIVAQGLGAFAGLAAWVLWGQKLTDHVRLMWARADVNAAGKVLIAYFALLAFIQVLPLDLSASPAELYRKIRDTVRFVPFGTFEGLSDAERWEQIAKLAKLAGLYFPLGLLAARLGGRVRSWSVIRIALAAGAVALCLESAQLVVKSRTPSTTDAVVGTLAVIAGWYAGRVHYEGLALLFAMSWGTVWFAGMTPVTQPPANTPRLDVPRPFDWMPGRPLESGDPLFTLEEILTKLVLFGLLGVLVAAWRLPPRHRRGPHGSVSVAAVIAVVLGLAVSAFFENGQRWYDTHTPCITDVLLGGLGAAVGVVGSSLTCVRRGSSPARTPRSAVC</sequence>
<dbReference type="PANTHER" id="PTHR28008:SF1">
    <property type="entry name" value="DOMAIN PROTEIN, PUTATIVE (AFU_ORTHOLOGUE AFUA_3G10980)-RELATED"/>
    <property type="match status" value="1"/>
</dbReference>
<feature type="transmembrane region" description="Helical" evidence="1">
    <location>
        <begin position="345"/>
        <end position="364"/>
    </location>
</feature>
<name>A0A6P2DG01_9BACT</name>
<feature type="transmembrane region" description="Helical" evidence="1">
    <location>
        <begin position="239"/>
        <end position="259"/>
    </location>
</feature>
<evidence type="ECO:0000313" key="4">
    <source>
        <dbReference type="Proteomes" id="UP000464178"/>
    </source>
</evidence>
<feature type="transmembrane region" description="Helical" evidence="1">
    <location>
        <begin position="265"/>
        <end position="283"/>
    </location>
</feature>
<feature type="transmembrane region" description="Helical" evidence="1">
    <location>
        <begin position="209"/>
        <end position="227"/>
    </location>
</feature>
<feature type="domain" description="VanZ-like" evidence="2">
    <location>
        <begin position="23"/>
        <end position="133"/>
    </location>
</feature>
<feature type="transmembrane region" description="Helical" evidence="1">
    <location>
        <begin position="290"/>
        <end position="309"/>
    </location>
</feature>
<proteinExistence type="predicted"/>
<protein>
    <recommendedName>
        <fullName evidence="2">VanZ-like domain-containing protein</fullName>
    </recommendedName>
</protein>
<evidence type="ECO:0000259" key="2">
    <source>
        <dbReference type="Pfam" id="PF04892"/>
    </source>
</evidence>
<feature type="transmembrane region" description="Helical" evidence="1">
    <location>
        <begin position="414"/>
        <end position="431"/>
    </location>
</feature>
<dbReference type="AlphaFoldDB" id="A0A6P2DG01"/>
<feature type="transmembrane region" description="Helical" evidence="1">
    <location>
        <begin position="52"/>
        <end position="72"/>
    </location>
</feature>
<dbReference type="Proteomes" id="UP000464178">
    <property type="component" value="Chromosome"/>
</dbReference>
<feature type="transmembrane region" description="Helical" evidence="1">
    <location>
        <begin position="376"/>
        <end position="394"/>
    </location>
</feature>
<keyword evidence="4" id="KW-1185">Reference proteome</keyword>
<feature type="domain" description="VanZ-like" evidence="2">
    <location>
        <begin position="158"/>
        <end position="281"/>
    </location>
</feature>
<feature type="transmembrane region" description="Helical" evidence="1">
    <location>
        <begin position="7"/>
        <end position="29"/>
    </location>
</feature>
<feature type="transmembrane region" description="Helical" evidence="1">
    <location>
        <begin position="153"/>
        <end position="172"/>
    </location>
</feature>
<accession>A0A6P2DG01</accession>
<feature type="transmembrane region" description="Helical" evidence="1">
    <location>
        <begin position="81"/>
        <end position="104"/>
    </location>
</feature>
<dbReference type="InterPro" id="IPR006976">
    <property type="entry name" value="VanZ-like"/>
</dbReference>
<organism evidence="3 4">
    <name type="scientific">Gemmata massiliana</name>
    <dbReference type="NCBI Taxonomy" id="1210884"/>
    <lineage>
        <taxon>Bacteria</taxon>
        <taxon>Pseudomonadati</taxon>
        <taxon>Planctomycetota</taxon>
        <taxon>Planctomycetia</taxon>
        <taxon>Gemmatales</taxon>
        <taxon>Gemmataceae</taxon>
        <taxon>Gemmata</taxon>
    </lineage>
</organism>
<dbReference type="KEGG" id="gms:SOIL9_83910"/>
<dbReference type="Pfam" id="PF04892">
    <property type="entry name" value="VanZ"/>
    <property type="match status" value="2"/>
</dbReference>
<reference evidence="3 4" key="1">
    <citation type="submission" date="2019-05" db="EMBL/GenBank/DDBJ databases">
        <authorList>
            <consortium name="Science for Life Laboratories"/>
        </authorList>
    </citation>
    <scope>NUCLEOTIDE SEQUENCE [LARGE SCALE GENOMIC DNA]</scope>
    <source>
        <strain evidence="3">Soil9</strain>
    </source>
</reference>
<dbReference type="RefSeq" id="WP_162671986.1">
    <property type="nucleotide sequence ID" value="NZ_LR593886.1"/>
</dbReference>
<dbReference type="PANTHER" id="PTHR28008">
    <property type="entry name" value="DOMAIN PROTEIN, PUTATIVE (AFU_ORTHOLOGUE AFUA_3G10980)-RELATED"/>
    <property type="match status" value="1"/>
</dbReference>